<evidence type="ECO:0000256" key="2">
    <source>
        <dbReference type="ARBA" id="ARBA00022801"/>
    </source>
</evidence>
<evidence type="ECO:0000256" key="1">
    <source>
        <dbReference type="ARBA" id="ARBA00006336"/>
    </source>
</evidence>
<comment type="caution">
    <text evidence="4">The sequence shown here is derived from an EMBL/GenBank/DDBJ whole genome shotgun (WGS) entry which is preliminary data.</text>
</comment>
<reference evidence="4" key="1">
    <citation type="submission" date="2023-10" db="EMBL/GenBank/DDBJ databases">
        <authorList>
            <person name="Chen Y."/>
            <person name="Shah S."/>
            <person name="Dougan E. K."/>
            <person name="Thang M."/>
            <person name="Chan C."/>
        </authorList>
    </citation>
    <scope>NUCLEOTIDE SEQUENCE [LARGE SCALE GENOMIC DNA]</scope>
</reference>
<dbReference type="PANTHER" id="PTHR43540">
    <property type="entry name" value="PEROXYUREIDOACRYLATE/UREIDOACRYLATE AMIDOHYDROLASE-RELATED"/>
    <property type="match status" value="1"/>
</dbReference>
<protein>
    <recommendedName>
        <fullName evidence="3">Isochorismatase-like domain-containing protein</fullName>
    </recommendedName>
</protein>
<evidence type="ECO:0000259" key="3">
    <source>
        <dbReference type="Pfam" id="PF00857"/>
    </source>
</evidence>
<evidence type="ECO:0000313" key="5">
    <source>
        <dbReference type="Proteomes" id="UP001189429"/>
    </source>
</evidence>
<feature type="non-terminal residue" evidence="4">
    <location>
        <position position="177"/>
    </location>
</feature>
<dbReference type="InterPro" id="IPR050272">
    <property type="entry name" value="Isochorismatase-like_hydrls"/>
</dbReference>
<dbReference type="SUPFAM" id="SSF52499">
    <property type="entry name" value="Isochorismatase-like hydrolases"/>
    <property type="match status" value="1"/>
</dbReference>
<sequence>DFLTPTGRVGMHYKGTPIQSGLAGVERLLAACRRAGFTVAHSRSHRYGATVRDELVGAGDEGYEFYPSCKPLPGEIVVDKWTFGAFASTPLEDELRARGVERILLCGVLTNVCVFATAVQAVDRFMRVCLVHDACGAFSTEWHDTAIRLLEEPQTKGGHNTQVGLYFGEVASVGDVE</sequence>
<comment type="similarity">
    <text evidence="1">Belongs to the isochorismatase family.</text>
</comment>
<dbReference type="CDD" id="cd00431">
    <property type="entry name" value="cysteine_hydrolases"/>
    <property type="match status" value="1"/>
</dbReference>
<keyword evidence="5" id="KW-1185">Reference proteome</keyword>
<accession>A0ABN9RSK6</accession>
<evidence type="ECO:0000313" key="4">
    <source>
        <dbReference type="EMBL" id="CAK0821267.1"/>
    </source>
</evidence>
<gene>
    <name evidence="4" type="ORF">PCOR1329_LOCUS22629</name>
</gene>
<dbReference type="Pfam" id="PF00857">
    <property type="entry name" value="Isochorismatase"/>
    <property type="match status" value="1"/>
</dbReference>
<name>A0ABN9RSK6_9DINO</name>
<dbReference type="Proteomes" id="UP001189429">
    <property type="component" value="Unassembled WGS sequence"/>
</dbReference>
<dbReference type="EMBL" id="CAUYUJ010007580">
    <property type="protein sequence ID" value="CAK0821267.1"/>
    <property type="molecule type" value="Genomic_DNA"/>
</dbReference>
<proteinExistence type="inferred from homology"/>
<feature type="non-terminal residue" evidence="4">
    <location>
        <position position="1"/>
    </location>
</feature>
<dbReference type="InterPro" id="IPR036380">
    <property type="entry name" value="Isochorismatase-like_sf"/>
</dbReference>
<feature type="domain" description="Isochorismatase-like" evidence="3">
    <location>
        <begin position="22"/>
        <end position="151"/>
    </location>
</feature>
<dbReference type="Gene3D" id="3.40.50.850">
    <property type="entry name" value="Isochorismatase-like"/>
    <property type="match status" value="1"/>
</dbReference>
<organism evidence="4 5">
    <name type="scientific">Prorocentrum cordatum</name>
    <dbReference type="NCBI Taxonomy" id="2364126"/>
    <lineage>
        <taxon>Eukaryota</taxon>
        <taxon>Sar</taxon>
        <taxon>Alveolata</taxon>
        <taxon>Dinophyceae</taxon>
        <taxon>Prorocentrales</taxon>
        <taxon>Prorocentraceae</taxon>
        <taxon>Prorocentrum</taxon>
    </lineage>
</organism>
<keyword evidence="2" id="KW-0378">Hydrolase</keyword>
<dbReference type="InterPro" id="IPR000868">
    <property type="entry name" value="Isochorismatase-like_dom"/>
</dbReference>